<dbReference type="InterPro" id="IPR037523">
    <property type="entry name" value="VOC_core"/>
</dbReference>
<dbReference type="SUPFAM" id="SSF54593">
    <property type="entry name" value="Glyoxalase/Bleomycin resistance protein/Dihydroxybiphenyl dioxygenase"/>
    <property type="match status" value="1"/>
</dbReference>
<dbReference type="PROSITE" id="PS51819">
    <property type="entry name" value="VOC"/>
    <property type="match status" value="1"/>
</dbReference>
<evidence type="ECO:0000313" key="2">
    <source>
        <dbReference type="EMBL" id="TCC49960.1"/>
    </source>
</evidence>
<sequence length="215" mass="23426">MTGVVIRPLRFTNDVDAMRAFLETVGLTARIESERGGWAVMLAGQGMIALHDAATSSTGGRPGQTDLVFEAEDLDALKATLDDAGYADVSIWDEAYGRILSAIAPNGTKLWVDERSEDLYGYRLNETPPDDRWSVTPYLTDTDQAGWTQILDLLGTRQQVYFGPGEKEGVRMDLSTSEDLAAVLRRLTDAGYQVTRTGGTLEIVDPDGLPMVVHG</sequence>
<dbReference type="AlphaFoldDB" id="A0A4R0JTN5"/>
<accession>A0A4R0JTN5</accession>
<comment type="caution">
    <text evidence="2">The sequence shown here is derived from an EMBL/GenBank/DDBJ whole genome shotgun (WGS) entry which is preliminary data.</text>
</comment>
<organism evidence="2 3">
    <name type="scientific">Kribbella capetownensis</name>
    <dbReference type="NCBI Taxonomy" id="1572659"/>
    <lineage>
        <taxon>Bacteria</taxon>
        <taxon>Bacillati</taxon>
        <taxon>Actinomycetota</taxon>
        <taxon>Actinomycetes</taxon>
        <taxon>Propionibacteriales</taxon>
        <taxon>Kribbellaceae</taxon>
        <taxon>Kribbella</taxon>
    </lineage>
</organism>
<keyword evidence="3" id="KW-1185">Reference proteome</keyword>
<reference evidence="2 3" key="1">
    <citation type="submission" date="2019-02" db="EMBL/GenBank/DDBJ databases">
        <title>Kribbella capetownensis sp. nov. and Kribbella speibonae sp. nov., isolated from soil.</title>
        <authorList>
            <person name="Curtis S.M."/>
            <person name="Norton I."/>
            <person name="Everest G.J."/>
            <person name="Meyers P.R."/>
        </authorList>
    </citation>
    <scope>NUCLEOTIDE SEQUENCE [LARGE SCALE GENOMIC DNA]</scope>
    <source>
        <strain evidence="2 3">YM53</strain>
    </source>
</reference>
<proteinExistence type="predicted"/>
<gene>
    <name evidence="2" type="ORF">E0H75_16805</name>
</gene>
<dbReference type="CDD" id="cd06587">
    <property type="entry name" value="VOC"/>
    <property type="match status" value="1"/>
</dbReference>
<dbReference type="Proteomes" id="UP000293342">
    <property type="component" value="Unassembled WGS sequence"/>
</dbReference>
<dbReference type="OrthoDB" id="3296095at2"/>
<evidence type="ECO:0000313" key="3">
    <source>
        <dbReference type="Proteomes" id="UP000293342"/>
    </source>
</evidence>
<dbReference type="Gene3D" id="3.10.180.10">
    <property type="entry name" value="2,3-Dihydroxybiphenyl 1,2-Dioxygenase, domain 1"/>
    <property type="match status" value="1"/>
</dbReference>
<dbReference type="InterPro" id="IPR029068">
    <property type="entry name" value="Glyas_Bleomycin-R_OHBP_Dase"/>
</dbReference>
<protein>
    <submittedName>
        <fullName evidence="2">VOC family protein</fullName>
    </submittedName>
</protein>
<feature type="domain" description="VOC" evidence="1">
    <location>
        <begin position="1"/>
        <end position="115"/>
    </location>
</feature>
<dbReference type="RefSeq" id="WP_131514477.1">
    <property type="nucleotide sequence ID" value="NZ_SJKD01000003.1"/>
</dbReference>
<name>A0A4R0JTN5_9ACTN</name>
<dbReference type="EMBL" id="SJKD01000003">
    <property type="protein sequence ID" value="TCC49960.1"/>
    <property type="molecule type" value="Genomic_DNA"/>
</dbReference>
<evidence type="ECO:0000259" key="1">
    <source>
        <dbReference type="PROSITE" id="PS51819"/>
    </source>
</evidence>